<reference evidence="2" key="1">
    <citation type="submission" date="2022-11" db="UniProtKB">
        <authorList>
            <consortium name="WormBaseParasite"/>
        </authorList>
    </citation>
    <scope>IDENTIFICATION</scope>
</reference>
<protein>
    <submittedName>
        <fullName evidence="2">F5/8 type C domain-containing protein</fullName>
    </submittedName>
</protein>
<organism evidence="1 2">
    <name type="scientific">Panagrolaimus sp. PS1159</name>
    <dbReference type="NCBI Taxonomy" id="55785"/>
    <lineage>
        <taxon>Eukaryota</taxon>
        <taxon>Metazoa</taxon>
        <taxon>Ecdysozoa</taxon>
        <taxon>Nematoda</taxon>
        <taxon>Chromadorea</taxon>
        <taxon>Rhabditida</taxon>
        <taxon>Tylenchina</taxon>
        <taxon>Panagrolaimomorpha</taxon>
        <taxon>Panagrolaimoidea</taxon>
        <taxon>Panagrolaimidae</taxon>
        <taxon>Panagrolaimus</taxon>
    </lineage>
</organism>
<accession>A0AC35FXQ1</accession>
<name>A0AC35FXQ1_9BILA</name>
<dbReference type="Proteomes" id="UP000887580">
    <property type="component" value="Unplaced"/>
</dbReference>
<evidence type="ECO:0000313" key="2">
    <source>
        <dbReference type="WBParaSite" id="PS1159_v2.g21968.t1"/>
    </source>
</evidence>
<proteinExistence type="predicted"/>
<sequence>MKNPLKLRSEFGSGAWCPFHQINESSHEWLQIDFLKDTVISAIETQGRYDKGRGMEYPIGYMLEYWRTSLGRWARYKDSQGNEIIPGNTDTQTSVLRVLDGAIIAKNIRLIPVSEVTRTVCMRVEVHGCTYRDTLQSYSIPQGSHIDGLELRDITYDGDERDDGRLINGIGKLFDGVLGSDNFEAEPGAWIGWHKNDVIENGRKISMEFNFNERRNFTSISLHTSNSRKLGAELFSEAVILFSTSDDDLYSSRIVKFEQQPDITFETARWVRIPINSRLAKKLRIDLSFDSDYLLISEIKFESNNVAFRLPENTFEDDTTDSILTIDSQNAIEIISTNNVSKQTTLETLIYIFLPFSLAVMFLIALACYLLIPRNAGRTPIKQMQQQFSKPLIGEYYDHQCCGTSSRSNASTTKRYAPTPEKLSYDDNDDDDEYAEPDLEAGLQLQQHGSSAKHYAATNLLLQSQYSFAPTSFW</sequence>
<dbReference type="WBParaSite" id="PS1159_v2.g21968.t1">
    <property type="protein sequence ID" value="PS1159_v2.g21968.t1"/>
    <property type="gene ID" value="PS1159_v2.g21968"/>
</dbReference>
<evidence type="ECO:0000313" key="1">
    <source>
        <dbReference type="Proteomes" id="UP000887580"/>
    </source>
</evidence>